<dbReference type="SUPFAM" id="SSF49464">
    <property type="entry name" value="Carboxypeptidase regulatory domain-like"/>
    <property type="match status" value="1"/>
</dbReference>
<keyword evidence="3" id="KW-1134">Transmembrane beta strand</keyword>
<evidence type="ECO:0000256" key="7">
    <source>
        <dbReference type="ARBA" id="ARBA00023237"/>
    </source>
</evidence>
<evidence type="ECO:0000256" key="2">
    <source>
        <dbReference type="ARBA" id="ARBA00022448"/>
    </source>
</evidence>
<dbReference type="Pfam" id="PF13715">
    <property type="entry name" value="CarbopepD_reg_2"/>
    <property type="match status" value="1"/>
</dbReference>
<feature type="chain" id="PRO_5026111220" evidence="8">
    <location>
        <begin position="21"/>
        <end position="732"/>
    </location>
</feature>
<dbReference type="AlphaFoldDB" id="A0A6G9AVE4"/>
<keyword evidence="2" id="KW-0813">Transport</keyword>
<dbReference type="Gene3D" id="2.40.170.20">
    <property type="entry name" value="TonB-dependent receptor, beta-barrel domain"/>
    <property type="match status" value="1"/>
</dbReference>
<dbReference type="PANTHER" id="PTHR30069">
    <property type="entry name" value="TONB-DEPENDENT OUTER MEMBRANE RECEPTOR"/>
    <property type="match status" value="1"/>
</dbReference>
<keyword evidence="4" id="KW-0812">Transmembrane</keyword>
<keyword evidence="10" id="KW-0675">Receptor</keyword>
<evidence type="ECO:0000313" key="10">
    <source>
        <dbReference type="EMBL" id="QIP16338.1"/>
    </source>
</evidence>
<reference evidence="10 11" key="1">
    <citation type="submission" date="2020-03" db="EMBL/GenBank/DDBJ databases">
        <authorList>
            <person name="Kim M.K."/>
        </authorList>
    </citation>
    <scope>NUCLEOTIDE SEQUENCE [LARGE SCALE GENOMIC DNA]</scope>
    <source>
        <strain evidence="10 11">BT328</strain>
    </source>
</reference>
<comment type="subcellular location">
    <subcellularLocation>
        <location evidence="1">Cell outer membrane</location>
        <topology evidence="1">Multi-pass membrane protein</topology>
    </subcellularLocation>
</comment>
<dbReference type="GO" id="GO:0009279">
    <property type="term" value="C:cell outer membrane"/>
    <property type="evidence" value="ECO:0007669"/>
    <property type="project" value="UniProtKB-SubCell"/>
</dbReference>
<proteinExistence type="predicted"/>
<evidence type="ECO:0000256" key="6">
    <source>
        <dbReference type="ARBA" id="ARBA00023136"/>
    </source>
</evidence>
<dbReference type="InterPro" id="IPR036942">
    <property type="entry name" value="Beta-barrel_TonB_sf"/>
</dbReference>
<dbReference type="SUPFAM" id="SSF56935">
    <property type="entry name" value="Porins"/>
    <property type="match status" value="1"/>
</dbReference>
<feature type="domain" description="TonB-dependent receptor plug" evidence="9">
    <location>
        <begin position="139"/>
        <end position="218"/>
    </location>
</feature>
<name>A0A6G9AVE4_9BACT</name>
<evidence type="ECO:0000313" key="11">
    <source>
        <dbReference type="Proteomes" id="UP000501802"/>
    </source>
</evidence>
<dbReference type="Proteomes" id="UP000501802">
    <property type="component" value="Chromosome"/>
</dbReference>
<dbReference type="KEGG" id="spib:G8759_28720"/>
<gene>
    <name evidence="10" type="ORF">G8759_28720</name>
</gene>
<dbReference type="PANTHER" id="PTHR30069:SF29">
    <property type="entry name" value="HEMOGLOBIN AND HEMOGLOBIN-HAPTOGLOBIN-BINDING PROTEIN 1-RELATED"/>
    <property type="match status" value="1"/>
</dbReference>
<dbReference type="GO" id="GO:0044718">
    <property type="term" value="P:siderophore transmembrane transport"/>
    <property type="evidence" value="ECO:0007669"/>
    <property type="project" value="TreeGrafter"/>
</dbReference>
<keyword evidence="11" id="KW-1185">Reference proteome</keyword>
<keyword evidence="7" id="KW-0998">Cell outer membrane</keyword>
<dbReference type="InterPro" id="IPR008969">
    <property type="entry name" value="CarboxyPept-like_regulatory"/>
</dbReference>
<organism evidence="10 11">
    <name type="scientific">Spirosoma aureum</name>
    <dbReference type="NCBI Taxonomy" id="2692134"/>
    <lineage>
        <taxon>Bacteria</taxon>
        <taxon>Pseudomonadati</taxon>
        <taxon>Bacteroidota</taxon>
        <taxon>Cytophagia</taxon>
        <taxon>Cytophagales</taxon>
        <taxon>Cytophagaceae</taxon>
        <taxon>Spirosoma</taxon>
    </lineage>
</organism>
<sequence>MKTRLQTFILGLLLSSPAWSQVVVQGKVFNAQMKPLASANIGILNSYAGATTDADGSFSFTTDGRGTVQVVAQMLGYAHLPMTVTISDTTRQITLKFVLNEESINLDGVTVKTRKTDFLGRGGLPSLKALEVRAMGGSNADIANGIRTMPGVQATSDATGLFVRGGTSDETKVYVDGLLANNFFYNGSPGVSQRGRFAPELFSGNFFSSGGYSALYGQALSSALILETNDVADRSSIGGNISTTGAMFEMNRVIRPERLSAGGSITYTNMSPYYRVVPQRRTFTGGPEYLDGLFHLKYRAGDKGVLKILGTVGRNNVQFLQNTTGRTAQYGLVSSNGFVSVSYAGSVGKEWTMNAGFGASLSNNTASIDSLPMIDGQVSLRRSRQVAQQVYNTRVVFRRSIGKGSDLYLGMDHVMTGTDMQLAQQHLIAPVQHLNEQYGAVFAESNVSLSRTLSTRLGLRAEGASAISRLAVAPRMSLTYAPGKVHKLTLSYGQFYQQPTYDYLISNTNRNSLRFQEATHYIASYQMVRTNQLLRVELYQKTYNRLLRTSPDTSSTGKGYARGFEVLWKEENRLPNVNYWVSYSYLDTKRQYLDYPMLVQPSFAATHTLATVVNVLIPSIPLNIGLTYTFASGRPYYNPNRKNDQFMTDHTPAYHNVGATVAYLTRIGKANSTLAFSANNLLGNQQIFGYQYSSLTNREASMPLANRFYYLGLFINWGIDKRSKTLNDLLQN</sequence>
<evidence type="ECO:0000256" key="3">
    <source>
        <dbReference type="ARBA" id="ARBA00022452"/>
    </source>
</evidence>
<keyword evidence="6" id="KW-0472">Membrane</keyword>
<protein>
    <submittedName>
        <fullName evidence="10">TonB-dependent receptor</fullName>
    </submittedName>
</protein>
<evidence type="ECO:0000256" key="1">
    <source>
        <dbReference type="ARBA" id="ARBA00004571"/>
    </source>
</evidence>
<dbReference type="InterPro" id="IPR039426">
    <property type="entry name" value="TonB-dep_rcpt-like"/>
</dbReference>
<dbReference type="InterPro" id="IPR012910">
    <property type="entry name" value="Plug_dom"/>
</dbReference>
<evidence type="ECO:0000256" key="4">
    <source>
        <dbReference type="ARBA" id="ARBA00022692"/>
    </source>
</evidence>
<dbReference type="Gene3D" id="2.60.40.1120">
    <property type="entry name" value="Carboxypeptidase-like, regulatory domain"/>
    <property type="match status" value="1"/>
</dbReference>
<evidence type="ECO:0000256" key="8">
    <source>
        <dbReference type="SAM" id="SignalP"/>
    </source>
</evidence>
<evidence type="ECO:0000259" key="9">
    <source>
        <dbReference type="Pfam" id="PF07715"/>
    </source>
</evidence>
<dbReference type="Pfam" id="PF07715">
    <property type="entry name" value="Plug"/>
    <property type="match status" value="1"/>
</dbReference>
<feature type="signal peptide" evidence="8">
    <location>
        <begin position="1"/>
        <end position="20"/>
    </location>
</feature>
<dbReference type="EMBL" id="CP050063">
    <property type="protein sequence ID" value="QIP16338.1"/>
    <property type="molecule type" value="Genomic_DNA"/>
</dbReference>
<dbReference type="GO" id="GO:0015344">
    <property type="term" value="F:siderophore uptake transmembrane transporter activity"/>
    <property type="evidence" value="ECO:0007669"/>
    <property type="project" value="TreeGrafter"/>
</dbReference>
<evidence type="ECO:0000256" key="5">
    <source>
        <dbReference type="ARBA" id="ARBA00022729"/>
    </source>
</evidence>
<keyword evidence="5 8" id="KW-0732">Signal</keyword>
<accession>A0A6G9AVE4</accession>
<dbReference type="RefSeq" id="WP_167216138.1">
    <property type="nucleotide sequence ID" value="NZ_CP050063.1"/>
</dbReference>